<name>A0A2C9W5A9_MANES</name>
<sequence>MKRYSHVVHIIIFHHSIRLTIYKEKIEMRLLYLMIIYLHRSLEKCLYKIPERFMPLEAH</sequence>
<proteinExistence type="predicted"/>
<evidence type="ECO:0000313" key="1">
    <source>
        <dbReference type="EMBL" id="OAY54372.1"/>
    </source>
</evidence>
<dbReference type="EMBL" id="CM004389">
    <property type="protein sequence ID" value="OAY54372.1"/>
    <property type="molecule type" value="Genomic_DNA"/>
</dbReference>
<gene>
    <name evidence="1" type="ORF">MANES_03G069400</name>
</gene>
<dbReference type="AlphaFoldDB" id="A0A2C9W5A9"/>
<accession>A0A2C9W5A9</accession>
<organism evidence="1">
    <name type="scientific">Manihot esculenta</name>
    <name type="common">Cassava</name>
    <name type="synonym">Jatropha manihot</name>
    <dbReference type="NCBI Taxonomy" id="3983"/>
    <lineage>
        <taxon>Eukaryota</taxon>
        <taxon>Viridiplantae</taxon>
        <taxon>Streptophyta</taxon>
        <taxon>Embryophyta</taxon>
        <taxon>Tracheophyta</taxon>
        <taxon>Spermatophyta</taxon>
        <taxon>Magnoliopsida</taxon>
        <taxon>eudicotyledons</taxon>
        <taxon>Gunneridae</taxon>
        <taxon>Pentapetalae</taxon>
        <taxon>rosids</taxon>
        <taxon>fabids</taxon>
        <taxon>Malpighiales</taxon>
        <taxon>Euphorbiaceae</taxon>
        <taxon>Crotonoideae</taxon>
        <taxon>Manihoteae</taxon>
        <taxon>Manihot</taxon>
    </lineage>
</organism>
<protein>
    <submittedName>
        <fullName evidence="1">Uncharacterized protein</fullName>
    </submittedName>
</protein>
<reference evidence="1" key="1">
    <citation type="submission" date="2016-02" db="EMBL/GenBank/DDBJ databases">
        <title>WGS assembly of Manihot esculenta.</title>
        <authorList>
            <person name="Bredeson J.V."/>
            <person name="Prochnik S.E."/>
            <person name="Lyons J.B."/>
            <person name="Schmutz J."/>
            <person name="Grimwood J."/>
            <person name="Vrebalov J."/>
            <person name="Bart R.S."/>
            <person name="Amuge T."/>
            <person name="Ferguson M.E."/>
            <person name="Green R."/>
            <person name="Putnam N."/>
            <person name="Stites J."/>
            <person name="Rounsley S."/>
            <person name="Rokhsar D.S."/>
        </authorList>
    </citation>
    <scope>NUCLEOTIDE SEQUENCE [LARGE SCALE GENOMIC DNA]</scope>
    <source>
        <tissue evidence="1">Leaf</tissue>
    </source>
</reference>